<comment type="caution">
    <text evidence="1">The sequence shown here is derived from an EMBL/GenBank/DDBJ whole genome shotgun (WGS) entry which is preliminary data.</text>
</comment>
<sequence length="277" mass="31550">MESLMRATGPRLTISEERRRSLSDSSPGIPTLGPKFTHIMHYIIRVLKSWPRLMAVHGLSQLPPFIHTLQLTERIPTPLVDCLTLVKMWADYTEASASLVQRTVLQEVRRILQEHSSYTASGDILAAAQALLILLIILFFGFRDDQVIDHSSGAQLLIDVWEVKQNLAATGLFLEAEIDHRLPSWKDWAIVSAKRQLGPFPAPTARYLWHQTDEATWITNYMQWLRLWKDGVYRTAELFHVERGEPLDERGELWLAETDELGVMLMAEVNAVAGVDE</sequence>
<gene>
    <name evidence="1" type="ORF">SCAR479_11918</name>
</gene>
<keyword evidence="2" id="KW-1185">Reference proteome</keyword>
<evidence type="ECO:0000313" key="2">
    <source>
        <dbReference type="Proteomes" id="UP001465668"/>
    </source>
</evidence>
<reference evidence="1 2" key="1">
    <citation type="submission" date="2024-02" db="EMBL/GenBank/DDBJ databases">
        <title>First draft genome assembly of two strains of Seiridium cardinale.</title>
        <authorList>
            <person name="Emiliani G."/>
            <person name="Scali E."/>
        </authorList>
    </citation>
    <scope>NUCLEOTIDE SEQUENCE [LARGE SCALE GENOMIC DNA]</scope>
    <source>
        <strain evidence="1 2">BM-138-000479</strain>
    </source>
</reference>
<proteinExistence type="predicted"/>
<dbReference type="EMBL" id="JARVKM010000075">
    <property type="protein sequence ID" value="KAK9771439.1"/>
    <property type="molecule type" value="Genomic_DNA"/>
</dbReference>
<accession>A0ABR2XCE5</accession>
<name>A0ABR2XCE5_9PEZI</name>
<dbReference type="Proteomes" id="UP001465668">
    <property type="component" value="Unassembled WGS sequence"/>
</dbReference>
<organism evidence="1 2">
    <name type="scientific">Seiridium cardinale</name>
    <dbReference type="NCBI Taxonomy" id="138064"/>
    <lineage>
        <taxon>Eukaryota</taxon>
        <taxon>Fungi</taxon>
        <taxon>Dikarya</taxon>
        <taxon>Ascomycota</taxon>
        <taxon>Pezizomycotina</taxon>
        <taxon>Sordariomycetes</taxon>
        <taxon>Xylariomycetidae</taxon>
        <taxon>Amphisphaeriales</taxon>
        <taxon>Sporocadaceae</taxon>
        <taxon>Seiridium</taxon>
    </lineage>
</organism>
<protein>
    <submittedName>
        <fullName evidence="1">Transcription factor domain-containing protein</fullName>
    </submittedName>
</protein>
<evidence type="ECO:0000313" key="1">
    <source>
        <dbReference type="EMBL" id="KAK9771439.1"/>
    </source>
</evidence>